<evidence type="ECO:0000313" key="5">
    <source>
        <dbReference type="EMBL" id="MDC7227851.1"/>
    </source>
</evidence>
<feature type="signal peptide" evidence="3">
    <location>
        <begin position="1"/>
        <end position="26"/>
    </location>
</feature>
<dbReference type="EMBL" id="JAQQAL010000035">
    <property type="protein sequence ID" value="MDC7227851.1"/>
    <property type="molecule type" value="Genomic_DNA"/>
</dbReference>
<evidence type="ECO:0000256" key="3">
    <source>
        <dbReference type="SAM" id="SignalP"/>
    </source>
</evidence>
<gene>
    <name evidence="5" type="ORF">PQJ61_13885</name>
</gene>
<accession>A0AAJ1MLH4</accession>
<dbReference type="InterPro" id="IPR036249">
    <property type="entry name" value="Thioredoxin-like_sf"/>
</dbReference>
<dbReference type="SUPFAM" id="SSF52833">
    <property type="entry name" value="Thioredoxin-like"/>
    <property type="match status" value="1"/>
</dbReference>
<protein>
    <submittedName>
        <fullName evidence="5">Thioredoxin family protein</fullName>
    </submittedName>
</protein>
<dbReference type="PROSITE" id="PS51352">
    <property type="entry name" value="THIOREDOXIN_2"/>
    <property type="match status" value="1"/>
</dbReference>
<dbReference type="AlphaFoldDB" id="A0AAJ1MLH4"/>
<evidence type="ECO:0000256" key="1">
    <source>
        <dbReference type="ARBA" id="ARBA00022729"/>
    </source>
</evidence>
<dbReference type="Pfam" id="PF13899">
    <property type="entry name" value="Thioredoxin_7"/>
    <property type="match status" value="1"/>
</dbReference>
<organism evidence="5 6">
    <name type="scientific">Candidatus Thalassospirochaeta sargassi</name>
    <dbReference type="NCBI Taxonomy" id="3119039"/>
    <lineage>
        <taxon>Bacteria</taxon>
        <taxon>Pseudomonadati</taxon>
        <taxon>Spirochaetota</taxon>
        <taxon>Spirochaetia</taxon>
        <taxon>Spirochaetales</taxon>
        <taxon>Spirochaetaceae</taxon>
        <taxon>Candidatus Thalassospirochaeta</taxon>
    </lineage>
</organism>
<evidence type="ECO:0000256" key="2">
    <source>
        <dbReference type="SAM" id="MobiDB-lite"/>
    </source>
</evidence>
<dbReference type="PANTHER" id="PTHR15337">
    <property type="entry name" value="ANTERIOR GRADIENT PROTEIN-RELATED"/>
    <property type="match status" value="1"/>
</dbReference>
<evidence type="ECO:0000259" key="4">
    <source>
        <dbReference type="PROSITE" id="PS51352"/>
    </source>
</evidence>
<dbReference type="InterPro" id="IPR051099">
    <property type="entry name" value="AGR/TXD"/>
</dbReference>
<dbReference type="InterPro" id="IPR013766">
    <property type="entry name" value="Thioredoxin_domain"/>
</dbReference>
<sequence>MKKKMRKIVLLMIVILILTGLATACARGTADSEQPETLDVKSSGPESEKMVTESAEQTDSALEVDYPPEGWVTDIREAYSLAQAGDKQILVNFTGSDWCVWCRKLSSQVFTTPEFRSYAEDNLVLLFLDFPNGISLPDEQVMHNQIIAQLLGVQGYPSIWLLDSDLSPLLATGFREGGPESYIAHLENDRPEITAEDRENFRMGFTTAIEQNIGALN</sequence>
<dbReference type="Proteomes" id="UP001221217">
    <property type="component" value="Unassembled WGS sequence"/>
</dbReference>
<keyword evidence="1 3" id="KW-0732">Signal</keyword>
<comment type="caution">
    <text evidence="5">The sequence shown here is derived from an EMBL/GenBank/DDBJ whole genome shotgun (WGS) entry which is preliminary data.</text>
</comment>
<name>A0AAJ1MLH4_9SPIO</name>
<feature type="chain" id="PRO_5042540577" evidence="3">
    <location>
        <begin position="27"/>
        <end position="217"/>
    </location>
</feature>
<dbReference type="PANTHER" id="PTHR15337:SF11">
    <property type="entry name" value="THIOREDOXIN DOMAIN-CONTAINING PROTEIN"/>
    <property type="match status" value="1"/>
</dbReference>
<dbReference type="Gene3D" id="3.40.30.10">
    <property type="entry name" value="Glutaredoxin"/>
    <property type="match status" value="1"/>
</dbReference>
<reference evidence="5 6" key="1">
    <citation type="submission" date="2022-12" db="EMBL/GenBank/DDBJ databases">
        <title>Metagenome assembled genome from gulf of manar.</title>
        <authorList>
            <person name="Kohli P."/>
            <person name="Pk S."/>
            <person name="Venkata Ramana C."/>
            <person name="Sasikala C."/>
        </authorList>
    </citation>
    <scope>NUCLEOTIDE SEQUENCE [LARGE SCALE GENOMIC DNA]</scope>
    <source>
        <strain evidence="5">JB008</strain>
    </source>
</reference>
<feature type="region of interest" description="Disordered" evidence="2">
    <location>
        <begin position="32"/>
        <end position="59"/>
    </location>
</feature>
<proteinExistence type="predicted"/>
<dbReference type="PROSITE" id="PS51257">
    <property type="entry name" value="PROKAR_LIPOPROTEIN"/>
    <property type="match status" value="1"/>
</dbReference>
<feature type="domain" description="Thioredoxin" evidence="4">
    <location>
        <begin position="44"/>
        <end position="191"/>
    </location>
</feature>
<evidence type="ECO:0000313" key="6">
    <source>
        <dbReference type="Proteomes" id="UP001221217"/>
    </source>
</evidence>